<comment type="caution">
    <text evidence="3">The sequence shown here is derived from an EMBL/GenBank/DDBJ whole genome shotgun (WGS) entry which is preliminary data.</text>
</comment>
<accession>A0A261FWG8</accession>
<keyword evidence="3" id="KW-0808">Transferase</keyword>
<dbReference type="GO" id="GO:0051607">
    <property type="term" value="P:defense response to virus"/>
    <property type="evidence" value="ECO:0007669"/>
    <property type="project" value="UniProtKB-KW"/>
</dbReference>
<reference evidence="3 4" key="1">
    <citation type="journal article" date="2017" name="BMC Genomics">
        <title>Comparative genomic and phylogenomic analyses of the Bifidobacteriaceae family.</title>
        <authorList>
            <person name="Lugli G.A."/>
            <person name="Milani C."/>
            <person name="Turroni F."/>
            <person name="Duranti S."/>
            <person name="Mancabelli L."/>
            <person name="Mangifesta M."/>
            <person name="Ferrario C."/>
            <person name="Modesto M."/>
            <person name="Mattarelli P."/>
            <person name="Jiri K."/>
            <person name="van Sinderen D."/>
            <person name="Ventura M."/>
        </authorList>
    </citation>
    <scope>NUCLEOTIDE SEQUENCE [LARGE SCALE GENOMIC DNA]</scope>
    <source>
        <strain evidence="3 4">DSM 28807</strain>
    </source>
</reference>
<evidence type="ECO:0000313" key="4">
    <source>
        <dbReference type="Proteomes" id="UP000216352"/>
    </source>
</evidence>
<keyword evidence="1" id="KW-0051">Antiviral defense</keyword>
<proteinExistence type="predicted"/>
<evidence type="ECO:0000259" key="2">
    <source>
        <dbReference type="Pfam" id="PF18134"/>
    </source>
</evidence>
<dbReference type="Proteomes" id="UP000216352">
    <property type="component" value="Unassembled WGS sequence"/>
</dbReference>
<dbReference type="Pfam" id="PF18134">
    <property type="entry name" value="AGS_C"/>
    <property type="match status" value="1"/>
</dbReference>
<evidence type="ECO:0000256" key="1">
    <source>
        <dbReference type="ARBA" id="ARBA00023118"/>
    </source>
</evidence>
<dbReference type="InterPro" id="IPR006116">
    <property type="entry name" value="NT_2-5OAS_ClassI-CCAase"/>
</dbReference>
<dbReference type="SUPFAM" id="SSF81301">
    <property type="entry name" value="Nucleotidyltransferase"/>
    <property type="match status" value="1"/>
</dbReference>
<dbReference type="InterPro" id="IPR043519">
    <property type="entry name" value="NT_sf"/>
</dbReference>
<dbReference type="InterPro" id="IPR040511">
    <property type="entry name" value="AGS_C"/>
</dbReference>
<dbReference type="GO" id="GO:0016779">
    <property type="term" value="F:nucleotidyltransferase activity"/>
    <property type="evidence" value="ECO:0007669"/>
    <property type="project" value="InterPro"/>
</dbReference>
<evidence type="ECO:0000313" key="3">
    <source>
        <dbReference type="EMBL" id="OZG63529.1"/>
    </source>
</evidence>
<feature type="domain" description="Adenylyl/Guanylyl and SMODS C-terminal sensor" evidence="2">
    <location>
        <begin position="263"/>
        <end position="391"/>
    </location>
</feature>
<protein>
    <submittedName>
        <fullName evidence="3">Nucleotidyltransferase</fullName>
    </submittedName>
</protein>
<dbReference type="EMBL" id="MWWX01000001">
    <property type="protein sequence ID" value="OZG63529.1"/>
    <property type="molecule type" value="Genomic_DNA"/>
</dbReference>
<keyword evidence="4" id="KW-1185">Reference proteome</keyword>
<name>A0A261FWG8_9BIFI</name>
<gene>
    <name evidence="3" type="ORF">BLEM_0232</name>
</gene>
<organism evidence="3 4">
    <name type="scientific">Bifidobacterium lemurum</name>
    <dbReference type="NCBI Taxonomy" id="1603886"/>
    <lineage>
        <taxon>Bacteria</taxon>
        <taxon>Bacillati</taxon>
        <taxon>Actinomycetota</taxon>
        <taxon>Actinomycetes</taxon>
        <taxon>Bifidobacteriales</taxon>
        <taxon>Bifidobacteriaceae</taxon>
        <taxon>Bifidobacterium</taxon>
    </lineage>
</organism>
<dbReference type="CDD" id="cd05400">
    <property type="entry name" value="NT_2-5OAS_ClassI-CCAase"/>
    <property type="match status" value="1"/>
</dbReference>
<dbReference type="Pfam" id="PF18144">
    <property type="entry name" value="SMODS"/>
    <property type="match status" value="1"/>
</dbReference>
<dbReference type="Gene3D" id="3.30.460.10">
    <property type="entry name" value="Beta Polymerase, domain 2"/>
    <property type="match status" value="1"/>
</dbReference>
<dbReference type="AlphaFoldDB" id="A0A261FWG8"/>
<sequence>MIVVGSVGRGTAVAQTSDIDVLYDLPSDIKKQYSDHQHGQTDLLQDIRNTLLERFPQTTIKGDGQAVVIDFSSKRFTIDLVPAFANTDGSFDYPDTHDGGSWKRTDPFPEQKACARMEEESFGWFVRLCNSTRAWADAQGISFSGLLIDTLVNNYLNGHMPKSAAFDETYTMLQELFSYFGRQNQQQSFWHALGSNQQIRDKGKGKFIRKASKAADKLEQAESEEEREDALSDLFGKLFTSSIVDGESKRHQSNWLRDYRCSDQEEFIEDRFPIRISMDVYIDCKITQNGFRPFFLSGLLRERMPLRRDKQLRFFIQKPTEMDQSCVVYWKIRNRGEEAYRRNMLRGQIIKDEGKHERIEHSNFNGNHFVECYVVRDGICIGRDRIIVPISE</sequence>